<dbReference type="AlphaFoldDB" id="A0A409XEB3"/>
<keyword evidence="2" id="KW-1185">Reference proteome</keyword>
<dbReference type="PANTHER" id="PTHR46035">
    <property type="entry name" value="TETRATRICOPEPTIDE REPEAT PROTEIN 4"/>
    <property type="match status" value="1"/>
</dbReference>
<dbReference type="GO" id="GO:0051879">
    <property type="term" value="F:Hsp90 protein binding"/>
    <property type="evidence" value="ECO:0007669"/>
    <property type="project" value="TreeGrafter"/>
</dbReference>
<dbReference type="GO" id="GO:0005634">
    <property type="term" value="C:nucleus"/>
    <property type="evidence" value="ECO:0007669"/>
    <property type="project" value="TreeGrafter"/>
</dbReference>
<accession>A0A409XEB3</accession>
<dbReference type="STRING" id="93625.A0A409XEB3"/>
<dbReference type="GO" id="GO:0005829">
    <property type="term" value="C:cytosol"/>
    <property type="evidence" value="ECO:0007669"/>
    <property type="project" value="TreeGrafter"/>
</dbReference>
<dbReference type="InParanoid" id="A0A409XEB3"/>
<evidence type="ECO:0000313" key="1">
    <source>
        <dbReference type="EMBL" id="PPQ89106.1"/>
    </source>
</evidence>
<dbReference type="OrthoDB" id="2942533at2759"/>
<sequence>MSEFMAEYSKIENGKPKLDLSKYNFNALATSIVHESFWVVQLEHMRYDDRAGDSVGPDEVNSTVGVKPVFMIYCYDEQGGYRITNECTGLPHSKAVLETIQRASAEPIIPLKPCLPWFLLVSIKLTPHAETLKPFLDSIPEPFHWRFESPQEAEGVHDGVHALNEQGVKDSMALAEKSKVTGNQAFSRKDRDVALKAYGEALGHVVDVLSQKPDPEKEKKAIRLRAICHANRAATHMLAGTGLNPQKALADGKAAENVDPSYAKAYIRQAAASQALGNMHDAQDAIARALRRKDLENDVGLVDRLVELMTGGKGLSDDEDTFKNWYLDVNANDAKGSARLNGIQGEWKRR</sequence>
<dbReference type="GO" id="GO:0030544">
    <property type="term" value="F:Hsp70 protein binding"/>
    <property type="evidence" value="ECO:0007669"/>
    <property type="project" value="TreeGrafter"/>
</dbReference>
<dbReference type="EMBL" id="NHYD01001946">
    <property type="protein sequence ID" value="PPQ89106.1"/>
    <property type="molecule type" value="Genomic_DNA"/>
</dbReference>
<dbReference type="Gene3D" id="1.25.40.10">
    <property type="entry name" value="Tetratricopeptide repeat domain"/>
    <property type="match status" value="1"/>
</dbReference>
<proteinExistence type="predicted"/>
<dbReference type="InterPro" id="IPR011990">
    <property type="entry name" value="TPR-like_helical_dom_sf"/>
</dbReference>
<reference evidence="1 2" key="1">
    <citation type="journal article" date="2018" name="Evol. Lett.">
        <title>Horizontal gene cluster transfer increased hallucinogenic mushroom diversity.</title>
        <authorList>
            <person name="Reynolds H.T."/>
            <person name="Vijayakumar V."/>
            <person name="Gluck-Thaler E."/>
            <person name="Korotkin H.B."/>
            <person name="Matheny P.B."/>
            <person name="Slot J.C."/>
        </authorList>
    </citation>
    <scope>NUCLEOTIDE SEQUENCE [LARGE SCALE GENOMIC DNA]</scope>
    <source>
        <strain evidence="1 2">2631</strain>
    </source>
</reference>
<dbReference type="GO" id="GO:0006457">
    <property type="term" value="P:protein folding"/>
    <property type="evidence" value="ECO:0007669"/>
    <property type="project" value="TreeGrafter"/>
</dbReference>
<gene>
    <name evidence="1" type="ORF">CVT25_006478</name>
</gene>
<dbReference type="PANTHER" id="PTHR46035:SF1">
    <property type="entry name" value="TETRATRICOPEPTIDE REPEAT PROTEIN 4"/>
    <property type="match status" value="1"/>
</dbReference>
<dbReference type="SUPFAM" id="SSF48452">
    <property type="entry name" value="TPR-like"/>
    <property type="match status" value="1"/>
</dbReference>
<comment type="caution">
    <text evidence="1">The sequence shown here is derived from an EMBL/GenBank/DDBJ whole genome shotgun (WGS) entry which is preliminary data.</text>
</comment>
<evidence type="ECO:0000313" key="2">
    <source>
        <dbReference type="Proteomes" id="UP000283269"/>
    </source>
</evidence>
<protein>
    <submittedName>
        <fullName evidence="1">Uncharacterized protein</fullName>
    </submittedName>
</protein>
<dbReference type="Proteomes" id="UP000283269">
    <property type="component" value="Unassembled WGS sequence"/>
</dbReference>
<name>A0A409XEB3_PSICY</name>
<organism evidence="1 2">
    <name type="scientific">Psilocybe cyanescens</name>
    <dbReference type="NCBI Taxonomy" id="93625"/>
    <lineage>
        <taxon>Eukaryota</taxon>
        <taxon>Fungi</taxon>
        <taxon>Dikarya</taxon>
        <taxon>Basidiomycota</taxon>
        <taxon>Agaricomycotina</taxon>
        <taxon>Agaricomycetes</taxon>
        <taxon>Agaricomycetidae</taxon>
        <taxon>Agaricales</taxon>
        <taxon>Agaricineae</taxon>
        <taxon>Strophariaceae</taxon>
        <taxon>Psilocybe</taxon>
    </lineage>
</organism>